<evidence type="ECO:0000256" key="5">
    <source>
        <dbReference type="ARBA" id="ARBA00022679"/>
    </source>
</evidence>
<protein>
    <recommendedName>
        <fullName evidence="11">Probable alginate O-acetylase</fullName>
        <ecNumber evidence="11">2.3.1.-</ecNumber>
    </recommendedName>
</protein>
<dbReference type="PANTHER" id="PTHR13285">
    <property type="entry name" value="ACYLTRANSFERASE"/>
    <property type="match status" value="1"/>
</dbReference>
<dbReference type="InterPro" id="IPR024194">
    <property type="entry name" value="Ac/AlaTfrase_AlgI/DltB"/>
</dbReference>
<dbReference type="InterPro" id="IPR004299">
    <property type="entry name" value="MBOAT_fam"/>
</dbReference>
<dbReference type="InterPro" id="IPR051085">
    <property type="entry name" value="MB_O-acyltransferase"/>
</dbReference>
<feature type="transmembrane region" description="Helical" evidence="12">
    <location>
        <begin position="322"/>
        <end position="342"/>
    </location>
</feature>
<dbReference type="PANTHER" id="PTHR13285:SF23">
    <property type="entry name" value="TEICHOIC ACID D-ALANYLTRANSFERASE"/>
    <property type="match status" value="1"/>
</dbReference>
<dbReference type="PIRSF" id="PIRSF500217">
    <property type="entry name" value="AlgI"/>
    <property type="match status" value="1"/>
</dbReference>
<keyword evidence="8 12" id="KW-1133">Transmembrane helix</keyword>
<reference evidence="13 14" key="1">
    <citation type="journal article" date="2024" name="Curr. Microbiol.">
        <title>Luteibacter sahnii sp. nov., A Novel Yellow-Colored Xanthomonadin Pigment Producing Probiotic Bacterium from Healthy Rice Seed Microbiome.</title>
        <authorList>
            <person name="Jaiswal G."/>
            <person name="Rana R."/>
            <person name="Nayak P.K."/>
            <person name="Chouhan R."/>
            <person name="Gandhi S.G."/>
            <person name="Patel H.K."/>
            <person name="Patil P.B."/>
        </authorList>
    </citation>
    <scope>NUCLEOTIDE SEQUENCE [LARGE SCALE GENOMIC DNA]</scope>
    <source>
        <strain evidence="13 14">PPL201</strain>
    </source>
</reference>
<feature type="transmembrane region" description="Helical" evidence="12">
    <location>
        <begin position="77"/>
        <end position="97"/>
    </location>
</feature>
<evidence type="ECO:0000256" key="9">
    <source>
        <dbReference type="ARBA" id="ARBA00023136"/>
    </source>
</evidence>
<proteinExistence type="inferred from homology"/>
<dbReference type="Proteomes" id="UP001528850">
    <property type="component" value="Unassembled WGS sequence"/>
</dbReference>
<comment type="caution">
    <text evidence="13">The sequence shown here is derived from an EMBL/GenBank/DDBJ whole genome shotgun (WGS) entry which is preliminary data.</text>
</comment>
<organism evidence="13 14">
    <name type="scientific">Luteibacter sahnii</name>
    <dbReference type="NCBI Taxonomy" id="3021977"/>
    <lineage>
        <taxon>Bacteria</taxon>
        <taxon>Pseudomonadati</taxon>
        <taxon>Pseudomonadota</taxon>
        <taxon>Gammaproteobacteria</taxon>
        <taxon>Lysobacterales</taxon>
        <taxon>Rhodanobacteraceae</taxon>
        <taxon>Luteibacter</taxon>
    </lineage>
</organism>
<feature type="transmembrane region" description="Helical" evidence="12">
    <location>
        <begin position="7"/>
        <end position="26"/>
    </location>
</feature>
<keyword evidence="11" id="KW-0997">Cell inner membrane</keyword>
<evidence type="ECO:0000256" key="12">
    <source>
        <dbReference type="SAM" id="Phobius"/>
    </source>
</evidence>
<accession>A0ABT6B743</accession>
<comment type="pathway">
    <text evidence="2 11">Glycan biosynthesis; alginate biosynthesis.</text>
</comment>
<comment type="subcellular location">
    <subcellularLocation>
        <location evidence="11">Cell inner membrane</location>
    </subcellularLocation>
    <subcellularLocation>
        <location evidence="1">Cell membrane</location>
        <topology evidence="1">Multi-pass membrane protein</topology>
    </subcellularLocation>
</comment>
<sequence length="465" mass="51757">MLFNSLSFLVFFSIVFPLYLALPRWSWRKSFLLAASYVFYAAWNPAYTVILAFSTCLDWLLARSIGSTVDRRRKKMLLVVSLVANLGLLGFFKYGGFALDNVQALLHAVGIGYAPPRWDIVLPVGISFYTFASLSYTIDVYRGEIDGRTGLRDYALFVAFFPHLVAGPIVRARALLPQLAAPRLPTADQAAYGLVLVLIGLFCKSVLADRLFAPVVDQVYATPGGYGLVPSLAAFFGFAAQIYFDFGGYSLCAIGLALCFGFAFPDNFRFPYGARGFSDFWRRWHISLSTWLRDYLYIPLGGNRGSTWFTSRNLMITMLLGGFWHGASWMFGAWGALHGIYLVGERAWRARWPVARWRGSDALLTSMTFLLVCLAWVPFRAPTPQVASGFLSGFTHWEAGIPTQWMALIGAFAMFGWHCYQRDSSLDGWMARASEGARAAMAAGCAIGIFLASGGDERAFIYFQF</sequence>
<keyword evidence="9 11" id="KW-0472">Membrane</keyword>
<name>A0ABT6B743_9GAMM</name>
<evidence type="ECO:0000256" key="11">
    <source>
        <dbReference type="PIRNR" id="PIRNR016636"/>
    </source>
</evidence>
<keyword evidence="6 11" id="KW-0812">Transmembrane</keyword>
<evidence type="ECO:0000256" key="4">
    <source>
        <dbReference type="ARBA" id="ARBA00022475"/>
    </source>
</evidence>
<feature type="transmembrane region" description="Helical" evidence="12">
    <location>
        <begin position="190"/>
        <end position="207"/>
    </location>
</feature>
<evidence type="ECO:0000256" key="1">
    <source>
        <dbReference type="ARBA" id="ARBA00004651"/>
    </source>
</evidence>
<feature type="transmembrane region" description="Helical" evidence="12">
    <location>
        <begin position="362"/>
        <end position="379"/>
    </location>
</feature>
<keyword evidence="7 11" id="KW-0016">Alginate biosynthesis</keyword>
<dbReference type="EMBL" id="JARJJS010000001">
    <property type="protein sequence ID" value="MDF4023917.1"/>
    <property type="molecule type" value="Genomic_DNA"/>
</dbReference>
<evidence type="ECO:0000256" key="7">
    <source>
        <dbReference type="ARBA" id="ARBA00022841"/>
    </source>
</evidence>
<feature type="transmembrane region" description="Helical" evidence="12">
    <location>
        <begin position="246"/>
        <end position="264"/>
    </location>
</feature>
<evidence type="ECO:0000313" key="14">
    <source>
        <dbReference type="Proteomes" id="UP001528850"/>
    </source>
</evidence>
<feature type="transmembrane region" description="Helical" evidence="12">
    <location>
        <begin position="153"/>
        <end position="170"/>
    </location>
</feature>
<evidence type="ECO:0000313" key="13">
    <source>
        <dbReference type="EMBL" id="MDF4023917.1"/>
    </source>
</evidence>
<keyword evidence="14" id="KW-1185">Reference proteome</keyword>
<feature type="transmembrane region" description="Helical" evidence="12">
    <location>
        <begin position="120"/>
        <end position="141"/>
    </location>
</feature>
<dbReference type="InterPro" id="IPR028362">
    <property type="entry name" value="AlgI"/>
</dbReference>
<gene>
    <name evidence="13" type="ORF">P3W24_02870</name>
</gene>
<keyword evidence="5 11" id="KW-0808">Transferase</keyword>
<comment type="similarity">
    <text evidence="3 11">Belongs to the membrane-bound acyltransferase family.</text>
</comment>
<dbReference type="EC" id="2.3.1.-" evidence="11"/>
<evidence type="ECO:0000256" key="2">
    <source>
        <dbReference type="ARBA" id="ARBA00005182"/>
    </source>
</evidence>
<keyword evidence="10 11" id="KW-0012">Acyltransferase</keyword>
<evidence type="ECO:0000256" key="6">
    <source>
        <dbReference type="ARBA" id="ARBA00022692"/>
    </source>
</evidence>
<evidence type="ECO:0000256" key="10">
    <source>
        <dbReference type="ARBA" id="ARBA00023315"/>
    </source>
</evidence>
<evidence type="ECO:0000256" key="3">
    <source>
        <dbReference type="ARBA" id="ARBA00010323"/>
    </source>
</evidence>
<evidence type="ECO:0000256" key="8">
    <source>
        <dbReference type="ARBA" id="ARBA00022989"/>
    </source>
</evidence>
<feature type="transmembrane region" description="Helical" evidence="12">
    <location>
        <begin position="399"/>
        <end position="420"/>
    </location>
</feature>
<dbReference type="Pfam" id="PF03062">
    <property type="entry name" value="MBOAT"/>
    <property type="match status" value="1"/>
</dbReference>
<keyword evidence="4 11" id="KW-1003">Cell membrane</keyword>
<dbReference type="PIRSF" id="PIRSF016636">
    <property type="entry name" value="AlgI_DltB"/>
    <property type="match status" value="1"/>
</dbReference>